<organism evidence="1 2">
    <name type="scientific">Gigaspora margarita</name>
    <dbReference type="NCBI Taxonomy" id="4874"/>
    <lineage>
        <taxon>Eukaryota</taxon>
        <taxon>Fungi</taxon>
        <taxon>Fungi incertae sedis</taxon>
        <taxon>Mucoromycota</taxon>
        <taxon>Glomeromycotina</taxon>
        <taxon>Glomeromycetes</taxon>
        <taxon>Diversisporales</taxon>
        <taxon>Gigasporaceae</taxon>
        <taxon>Gigaspora</taxon>
    </lineage>
</organism>
<accession>A0ABN7XKD5</accession>
<dbReference type="EMBL" id="CAJVQB010153059">
    <property type="protein sequence ID" value="CAG8855788.1"/>
    <property type="molecule type" value="Genomic_DNA"/>
</dbReference>
<keyword evidence="2" id="KW-1185">Reference proteome</keyword>
<feature type="non-terminal residue" evidence="1">
    <location>
        <position position="66"/>
    </location>
</feature>
<evidence type="ECO:0000313" key="1">
    <source>
        <dbReference type="EMBL" id="CAG8855788.1"/>
    </source>
</evidence>
<feature type="non-terminal residue" evidence="1">
    <location>
        <position position="1"/>
    </location>
</feature>
<proteinExistence type="predicted"/>
<sequence>NRYHLWQSFEERRISRTQVIAKCGTALLHVTNQNCAIEIGHMKWCCFAFHDYMNMANSSSFEITPE</sequence>
<comment type="caution">
    <text evidence="1">The sequence shown here is derived from an EMBL/GenBank/DDBJ whole genome shotgun (WGS) entry which is preliminary data.</text>
</comment>
<gene>
    <name evidence="1" type="ORF">GMARGA_LOCUS44609</name>
</gene>
<reference evidence="1 2" key="1">
    <citation type="submission" date="2021-06" db="EMBL/GenBank/DDBJ databases">
        <authorList>
            <person name="Kallberg Y."/>
            <person name="Tangrot J."/>
            <person name="Rosling A."/>
        </authorList>
    </citation>
    <scope>NUCLEOTIDE SEQUENCE [LARGE SCALE GENOMIC DNA]</scope>
    <source>
        <strain evidence="1 2">120-4 pot B 10/14</strain>
    </source>
</reference>
<protein>
    <submittedName>
        <fullName evidence="1">16863_t:CDS:1</fullName>
    </submittedName>
</protein>
<evidence type="ECO:0000313" key="2">
    <source>
        <dbReference type="Proteomes" id="UP000789901"/>
    </source>
</evidence>
<name>A0ABN7XKD5_GIGMA</name>
<dbReference type="Proteomes" id="UP000789901">
    <property type="component" value="Unassembled WGS sequence"/>
</dbReference>